<protein>
    <submittedName>
        <fullName evidence="3">DUF4935 domain-containing protein</fullName>
    </submittedName>
</protein>
<dbReference type="EMBL" id="JACXAE010000046">
    <property type="protein sequence ID" value="MBD2772842.1"/>
    <property type="molecule type" value="Genomic_DNA"/>
</dbReference>
<reference evidence="3" key="1">
    <citation type="submission" date="2020-09" db="EMBL/GenBank/DDBJ databases">
        <title>Iningainema tapete sp. nov. (Scytonemataceae, Cyanobacteria) from greenhouses in central Florida (USA) produces two types of nodularin with biosynthetic potential for microcystin-LR and anabaenopeptins.</title>
        <authorList>
            <person name="Berthold D.E."/>
            <person name="Lefler F.W."/>
            <person name="Huang I.-S."/>
            <person name="Abdulla H."/>
            <person name="Zimba P.V."/>
            <person name="Laughinghouse H.D. IV."/>
        </authorList>
    </citation>
    <scope>NUCLEOTIDE SEQUENCE</scope>
    <source>
        <strain evidence="3">BLCCT55</strain>
    </source>
</reference>
<evidence type="ECO:0000313" key="3">
    <source>
        <dbReference type="EMBL" id="MBD2772842.1"/>
    </source>
</evidence>
<organism evidence="3 4">
    <name type="scientific">Iningainema tapete BLCC-T55</name>
    <dbReference type="NCBI Taxonomy" id="2748662"/>
    <lineage>
        <taxon>Bacteria</taxon>
        <taxon>Bacillati</taxon>
        <taxon>Cyanobacteriota</taxon>
        <taxon>Cyanophyceae</taxon>
        <taxon>Nostocales</taxon>
        <taxon>Scytonemataceae</taxon>
        <taxon>Iningainema tapete</taxon>
    </lineage>
</organism>
<evidence type="ECO:0000313" key="4">
    <source>
        <dbReference type="Proteomes" id="UP000629098"/>
    </source>
</evidence>
<name>A0A8J6XHP4_9CYAN</name>
<dbReference type="InterPro" id="IPR032557">
    <property type="entry name" value="DUF4935"/>
</dbReference>
<gene>
    <name evidence="3" type="ORF">ICL16_12350</name>
</gene>
<evidence type="ECO:0000259" key="2">
    <source>
        <dbReference type="Pfam" id="PF16289"/>
    </source>
</evidence>
<evidence type="ECO:0000256" key="1">
    <source>
        <dbReference type="SAM" id="Coils"/>
    </source>
</evidence>
<keyword evidence="4" id="KW-1185">Reference proteome</keyword>
<keyword evidence="1" id="KW-0175">Coiled coil</keyword>
<accession>A0A8J6XHP4</accession>
<dbReference type="RefSeq" id="WP_190827922.1">
    <property type="nucleotide sequence ID" value="NZ_CAWPPI010000046.1"/>
</dbReference>
<feature type="coiled-coil region" evidence="1">
    <location>
        <begin position="78"/>
        <end position="105"/>
    </location>
</feature>
<dbReference type="Pfam" id="PF16289">
    <property type="entry name" value="PIN_12"/>
    <property type="match status" value="1"/>
</dbReference>
<sequence length="203" mass="22894">MILYVETNFLMSIATGRDSQANILLLNTPESVHIAIPSICYMEALSVLEADRKSRLRFQNEVDIRINDAQRNLTSQYAQSLFSHLQQVRDENERLLKEVEKLLLETLNHLATKAEMIGLNADMVQASLQQNITADLTDNLISNCILNHASLHPTEVKVFLSGNTNDFGKREVQSALQEVGINHYFASTQAFLAWLVNNNPIIN</sequence>
<feature type="domain" description="DUF4935" evidence="2">
    <location>
        <begin position="3"/>
        <end position="167"/>
    </location>
</feature>
<comment type="caution">
    <text evidence="3">The sequence shown here is derived from an EMBL/GenBank/DDBJ whole genome shotgun (WGS) entry which is preliminary data.</text>
</comment>
<proteinExistence type="predicted"/>
<dbReference type="AlphaFoldDB" id="A0A8J6XHP4"/>
<dbReference type="Proteomes" id="UP000629098">
    <property type="component" value="Unassembled WGS sequence"/>
</dbReference>